<gene>
    <name evidence="1" type="ORF">FPOA_07917</name>
</gene>
<reference evidence="1 2" key="1">
    <citation type="submission" date="2016-06" db="EMBL/GenBank/DDBJ databases">
        <title>Living apart together: crosstalk between the core and supernumerary genomes in a fungal plant pathogen.</title>
        <authorList>
            <person name="Vanheule A."/>
            <person name="Audenaert K."/>
            <person name="Warris S."/>
            <person name="Van De Geest H."/>
            <person name="Schijlen E."/>
            <person name="Hofte M."/>
            <person name="De Saeger S."/>
            <person name="Haesaert G."/>
            <person name="Waalwijk C."/>
            <person name="Van Der Lee T."/>
        </authorList>
    </citation>
    <scope>NUCLEOTIDE SEQUENCE [LARGE SCALE GENOMIC DNA]</scope>
    <source>
        <strain evidence="1 2">2516</strain>
    </source>
</reference>
<comment type="caution">
    <text evidence="1">The sequence shown here is derived from an EMBL/GenBank/DDBJ whole genome shotgun (WGS) entry which is preliminary data.</text>
</comment>
<dbReference type="Proteomes" id="UP000091967">
    <property type="component" value="Unassembled WGS sequence"/>
</dbReference>
<evidence type="ECO:0000313" key="1">
    <source>
        <dbReference type="EMBL" id="OBS21581.1"/>
    </source>
</evidence>
<name>A0A1B8AMM8_FUSPO</name>
<sequence>MLVRQKRFVGGGAHLKQGQVGNTKQRRRRMWANNQRWNDGEQVRTLLSVDALVVCYPTAPLFSPVSGEKIGNPQMRQAQ</sequence>
<keyword evidence="2" id="KW-1185">Reference proteome</keyword>
<organism evidence="1 2">
    <name type="scientific">Fusarium poae</name>
    <dbReference type="NCBI Taxonomy" id="36050"/>
    <lineage>
        <taxon>Eukaryota</taxon>
        <taxon>Fungi</taxon>
        <taxon>Dikarya</taxon>
        <taxon>Ascomycota</taxon>
        <taxon>Pezizomycotina</taxon>
        <taxon>Sordariomycetes</taxon>
        <taxon>Hypocreomycetidae</taxon>
        <taxon>Hypocreales</taxon>
        <taxon>Nectriaceae</taxon>
        <taxon>Fusarium</taxon>
    </lineage>
</organism>
<dbReference type="EMBL" id="LYXU01000003">
    <property type="protein sequence ID" value="OBS21581.1"/>
    <property type="molecule type" value="Genomic_DNA"/>
</dbReference>
<proteinExistence type="predicted"/>
<dbReference type="AlphaFoldDB" id="A0A1B8AMM8"/>
<accession>A0A1B8AMM8</accession>
<evidence type="ECO:0000313" key="2">
    <source>
        <dbReference type="Proteomes" id="UP000091967"/>
    </source>
</evidence>
<protein>
    <submittedName>
        <fullName evidence="1">Uncharacterized protein</fullName>
    </submittedName>
</protein>